<proteinExistence type="predicted"/>
<keyword evidence="2" id="KW-0378">Hydrolase</keyword>
<dbReference type="PANTHER" id="PTHR46438:SF11">
    <property type="entry name" value="LIPASE-RELATED"/>
    <property type="match status" value="1"/>
</dbReference>
<evidence type="ECO:0000313" key="3">
    <source>
        <dbReference type="Proteomes" id="UP001283109"/>
    </source>
</evidence>
<evidence type="ECO:0000259" key="1">
    <source>
        <dbReference type="Pfam" id="PF12697"/>
    </source>
</evidence>
<accession>A0ABU4GXU5</accession>
<comment type="caution">
    <text evidence="2">The sequence shown here is derived from an EMBL/GenBank/DDBJ whole genome shotgun (WGS) entry which is preliminary data.</text>
</comment>
<evidence type="ECO:0000313" key="2">
    <source>
        <dbReference type="EMBL" id="MDW4571907.1"/>
    </source>
</evidence>
<protein>
    <submittedName>
        <fullName evidence="2">Alpha/beta hydrolase</fullName>
    </submittedName>
</protein>
<dbReference type="Proteomes" id="UP001283109">
    <property type="component" value="Unassembled WGS sequence"/>
</dbReference>
<gene>
    <name evidence="2" type="ORF">R8Z58_03845</name>
</gene>
<dbReference type="GO" id="GO:0016787">
    <property type="term" value="F:hydrolase activity"/>
    <property type="evidence" value="ECO:0007669"/>
    <property type="project" value="UniProtKB-KW"/>
</dbReference>
<dbReference type="PANTHER" id="PTHR46438">
    <property type="entry name" value="ALPHA/BETA-HYDROLASES SUPERFAMILY PROTEIN"/>
    <property type="match status" value="1"/>
</dbReference>
<dbReference type="InterPro" id="IPR029058">
    <property type="entry name" value="AB_hydrolase_fold"/>
</dbReference>
<dbReference type="RefSeq" id="WP_318352421.1">
    <property type="nucleotide sequence ID" value="NZ_JAWQEV010000001.1"/>
</dbReference>
<sequence length="258" mass="27819">MRHRERPAQRRIYVGGLAFRVLASPRAAESRGAADAAGPAIVLVHGIGVSHRYLSRLHDELARTRSVYSVDLPGFGGLPKPGLDLDVPAMAAGLATVIEWLGVGPVVLVGHSMGSQWVVELGAQRPELVVHVVAMGPVADTRHRTVVAQSVALAVDTLGETPEINALVFTDYLRCGPFWYLTQLRHMLGYRLEDRVSSLRSPLLVIRGGRDPIAGLEWCRLLRDRAARGALALIPGRHHVAQQSAPRAVAAAILAHVP</sequence>
<keyword evidence="3" id="KW-1185">Reference proteome</keyword>
<reference evidence="2 3" key="1">
    <citation type="submission" date="2023-11" db="EMBL/GenBank/DDBJ databases">
        <title>Draft genome sequence of Microbacterium arthrosphaerae JCM 30492.</title>
        <authorList>
            <person name="Zhang G."/>
            <person name="Ding Y."/>
        </authorList>
    </citation>
    <scope>NUCLEOTIDE SEQUENCE [LARGE SCALE GENOMIC DNA]</scope>
    <source>
        <strain evidence="2 3">JCM 30492</strain>
    </source>
</reference>
<dbReference type="InterPro" id="IPR000073">
    <property type="entry name" value="AB_hydrolase_1"/>
</dbReference>
<feature type="domain" description="AB hydrolase-1" evidence="1">
    <location>
        <begin position="41"/>
        <end position="252"/>
    </location>
</feature>
<dbReference type="SUPFAM" id="SSF53474">
    <property type="entry name" value="alpha/beta-Hydrolases"/>
    <property type="match status" value="1"/>
</dbReference>
<dbReference type="Pfam" id="PF12697">
    <property type="entry name" value="Abhydrolase_6"/>
    <property type="match status" value="1"/>
</dbReference>
<name>A0ABU4GXU5_9MICO</name>
<organism evidence="2 3">
    <name type="scientific">Microbacterium arthrosphaerae</name>
    <dbReference type="NCBI Taxonomy" id="792652"/>
    <lineage>
        <taxon>Bacteria</taxon>
        <taxon>Bacillati</taxon>
        <taxon>Actinomycetota</taxon>
        <taxon>Actinomycetes</taxon>
        <taxon>Micrococcales</taxon>
        <taxon>Microbacteriaceae</taxon>
        <taxon>Microbacterium</taxon>
    </lineage>
</organism>
<dbReference type="Gene3D" id="3.40.50.1820">
    <property type="entry name" value="alpha/beta hydrolase"/>
    <property type="match status" value="1"/>
</dbReference>
<dbReference type="EMBL" id="JAWQEV010000001">
    <property type="protein sequence ID" value="MDW4571907.1"/>
    <property type="molecule type" value="Genomic_DNA"/>
</dbReference>